<keyword evidence="1" id="KW-1133">Transmembrane helix</keyword>
<evidence type="ECO:0008006" key="4">
    <source>
        <dbReference type="Google" id="ProtNLM"/>
    </source>
</evidence>
<evidence type="ECO:0000313" key="3">
    <source>
        <dbReference type="Proteomes" id="UP000660339"/>
    </source>
</evidence>
<feature type="transmembrane region" description="Helical" evidence="1">
    <location>
        <begin position="28"/>
        <end position="47"/>
    </location>
</feature>
<name>A0A8J3PJZ6_9ACTN</name>
<protein>
    <recommendedName>
        <fullName evidence="4">PH domain-containing protein</fullName>
    </recommendedName>
</protein>
<keyword evidence="1" id="KW-0812">Transmembrane</keyword>
<keyword evidence="1" id="KW-0472">Membrane</keyword>
<dbReference type="EMBL" id="BONJ01000036">
    <property type="protein sequence ID" value="GIG17936.1"/>
    <property type="molecule type" value="Genomic_DNA"/>
</dbReference>
<keyword evidence="3" id="KW-1185">Reference proteome</keyword>
<accession>A0A8J3PJZ6</accession>
<feature type="transmembrane region" description="Helical" evidence="1">
    <location>
        <begin position="53"/>
        <end position="73"/>
    </location>
</feature>
<feature type="transmembrane region" description="Helical" evidence="1">
    <location>
        <begin position="85"/>
        <end position="102"/>
    </location>
</feature>
<comment type="caution">
    <text evidence="2">The sequence shown here is derived from an EMBL/GenBank/DDBJ whole genome shotgun (WGS) entry which is preliminary data.</text>
</comment>
<dbReference type="AlphaFoldDB" id="A0A8J3PJZ6"/>
<proteinExistence type="predicted"/>
<feature type="transmembrane region" description="Helical" evidence="1">
    <location>
        <begin position="108"/>
        <end position="136"/>
    </location>
</feature>
<dbReference type="RefSeq" id="WP_166386908.1">
    <property type="nucleotide sequence ID" value="NZ_BAAATT010000009.1"/>
</dbReference>
<gene>
    <name evidence="2" type="ORF">Cme02nite_62680</name>
</gene>
<evidence type="ECO:0000313" key="2">
    <source>
        <dbReference type="EMBL" id="GIG17936.1"/>
    </source>
</evidence>
<organism evidence="2 3">
    <name type="scientific">Catellatospora methionotrophica</name>
    <dbReference type="NCBI Taxonomy" id="121620"/>
    <lineage>
        <taxon>Bacteria</taxon>
        <taxon>Bacillati</taxon>
        <taxon>Actinomycetota</taxon>
        <taxon>Actinomycetes</taxon>
        <taxon>Micromonosporales</taxon>
        <taxon>Micromonosporaceae</taxon>
        <taxon>Catellatospora</taxon>
    </lineage>
</organism>
<sequence>MSSTAVPVAPAIDEALAGLALQTRRLRIAAWAVGGAGLLVTALIAGIRDDTAWVWRSVAAIMALGVFFGYAIAVRPLRRWRRPQLLLPSAATSGFVTAAAPVSHAPTALLLAVAGFALGSGAVWTALAVALLAAVVSLRPQQLAVTPSALRVRRIMTRSVPWAQLEDLRVTTSGGCDVLTLVVDRPGRPPGSVRIALAALDVDPAYLLHLSRHYRAVPQDRTAIGAPAELDRRRAAYLAVAAAGPSALEPDAAPAPAAGLIEQLADVIDPGADPGPLPAAAAS</sequence>
<reference evidence="2" key="1">
    <citation type="submission" date="2021-01" db="EMBL/GenBank/DDBJ databases">
        <title>Whole genome shotgun sequence of Catellatospora methionotrophica NBRC 14553.</title>
        <authorList>
            <person name="Komaki H."/>
            <person name="Tamura T."/>
        </authorList>
    </citation>
    <scope>NUCLEOTIDE SEQUENCE</scope>
    <source>
        <strain evidence="2">NBRC 14553</strain>
    </source>
</reference>
<evidence type="ECO:0000256" key="1">
    <source>
        <dbReference type="SAM" id="Phobius"/>
    </source>
</evidence>
<dbReference type="Proteomes" id="UP000660339">
    <property type="component" value="Unassembled WGS sequence"/>
</dbReference>